<comment type="subcellular location">
    <subcellularLocation>
        <location evidence="1 9">Cell inner membrane</location>
        <topology evidence="1 9">Multi-pass membrane protein</topology>
    </subcellularLocation>
</comment>
<comment type="similarity">
    <text evidence="8 9">Belongs to the TRAP transporter small permease family.</text>
</comment>
<reference evidence="12" key="1">
    <citation type="submission" date="2016-10" db="EMBL/GenBank/DDBJ databases">
        <authorList>
            <person name="Varghese N."/>
            <person name="Submissions S."/>
        </authorList>
    </citation>
    <scope>NUCLEOTIDE SEQUENCE [LARGE SCALE GENOMIC DNA]</scope>
    <source>
        <strain evidence="12">DSM 17465</strain>
    </source>
</reference>
<keyword evidence="4 9" id="KW-0997">Cell inner membrane</keyword>
<evidence type="ECO:0000256" key="8">
    <source>
        <dbReference type="ARBA" id="ARBA00038436"/>
    </source>
</evidence>
<accession>A0A1I7DTR5</accession>
<comment type="subunit">
    <text evidence="9">The complex comprises the extracytoplasmic solute receptor protein and the two transmembrane proteins.</text>
</comment>
<dbReference type="InterPro" id="IPR055348">
    <property type="entry name" value="DctQ"/>
</dbReference>
<gene>
    <name evidence="11" type="ORF">SAMN05444141_110123</name>
</gene>
<name>A0A1I7DTR5_9HYPH</name>
<evidence type="ECO:0000256" key="5">
    <source>
        <dbReference type="ARBA" id="ARBA00022692"/>
    </source>
</evidence>
<sequence length="163" mass="18181">MKSFLKTVVTVLGKIEMALCMALIAMIVGTISFQIILRYVFDSPIAWMEEIVTIAFILLTMLAAAVATKEKRHILVDLFPQGSLSKALGVIMALVTIATLVVILLHVNPVLKVEMRRTTISLPFNFPVAFYNSIPLIYCFSSIILSLAYDVIFERKDEQEALV</sequence>
<feature type="transmembrane region" description="Helical" evidence="9">
    <location>
        <begin position="87"/>
        <end position="108"/>
    </location>
</feature>
<feature type="transmembrane region" description="Helical" evidence="9">
    <location>
        <begin position="47"/>
        <end position="67"/>
    </location>
</feature>
<organism evidence="11 12">
    <name type="scientific">Pseudovibrio denitrificans</name>
    <dbReference type="NCBI Taxonomy" id="258256"/>
    <lineage>
        <taxon>Bacteria</taxon>
        <taxon>Pseudomonadati</taxon>
        <taxon>Pseudomonadota</taxon>
        <taxon>Alphaproteobacteria</taxon>
        <taxon>Hyphomicrobiales</taxon>
        <taxon>Stappiaceae</taxon>
        <taxon>Pseudovibrio</taxon>
    </lineage>
</organism>
<comment type="function">
    <text evidence="9">Part of the tripartite ATP-independent periplasmic (TRAP) transport system.</text>
</comment>
<evidence type="ECO:0000256" key="2">
    <source>
        <dbReference type="ARBA" id="ARBA00022448"/>
    </source>
</evidence>
<dbReference type="AlphaFoldDB" id="A0A1I7DTR5"/>
<dbReference type="PANTHER" id="PTHR35011:SF2">
    <property type="entry name" value="2,3-DIKETO-L-GULONATE TRAP TRANSPORTER SMALL PERMEASE PROTEIN YIAM"/>
    <property type="match status" value="1"/>
</dbReference>
<feature type="transmembrane region" description="Helical" evidence="9">
    <location>
        <begin position="128"/>
        <end position="149"/>
    </location>
</feature>
<proteinExistence type="inferred from homology"/>
<dbReference type="GO" id="GO:0022857">
    <property type="term" value="F:transmembrane transporter activity"/>
    <property type="evidence" value="ECO:0007669"/>
    <property type="project" value="UniProtKB-UniRule"/>
</dbReference>
<evidence type="ECO:0000256" key="7">
    <source>
        <dbReference type="ARBA" id="ARBA00023136"/>
    </source>
</evidence>
<dbReference type="Proteomes" id="UP000183371">
    <property type="component" value="Unassembled WGS sequence"/>
</dbReference>
<dbReference type="Pfam" id="PF04290">
    <property type="entry name" value="DctQ"/>
    <property type="match status" value="1"/>
</dbReference>
<dbReference type="PANTHER" id="PTHR35011">
    <property type="entry name" value="2,3-DIKETO-L-GULONATE TRAP TRANSPORTER SMALL PERMEASE PROTEIN YIAM"/>
    <property type="match status" value="1"/>
</dbReference>
<dbReference type="GO" id="GO:0005886">
    <property type="term" value="C:plasma membrane"/>
    <property type="evidence" value="ECO:0007669"/>
    <property type="project" value="UniProtKB-SubCell"/>
</dbReference>
<keyword evidence="12" id="KW-1185">Reference proteome</keyword>
<evidence type="ECO:0000256" key="1">
    <source>
        <dbReference type="ARBA" id="ARBA00004429"/>
    </source>
</evidence>
<evidence type="ECO:0000256" key="6">
    <source>
        <dbReference type="ARBA" id="ARBA00022989"/>
    </source>
</evidence>
<dbReference type="RefSeq" id="WP_054784214.1">
    <property type="nucleotide sequence ID" value="NZ_FPBD01000010.1"/>
</dbReference>
<evidence type="ECO:0000313" key="11">
    <source>
        <dbReference type="EMBL" id="SFU15088.1"/>
    </source>
</evidence>
<keyword evidence="3" id="KW-1003">Cell membrane</keyword>
<protein>
    <recommendedName>
        <fullName evidence="9">TRAP transporter small permease protein</fullName>
    </recommendedName>
</protein>
<dbReference type="EMBL" id="FPBD01000010">
    <property type="protein sequence ID" value="SFU15088.1"/>
    <property type="molecule type" value="Genomic_DNA"/>
</dbReference>
<feature type="domain" description="Tripartite ATP-independent periplasmic transporters DctQ component" evidence="10">
    <location>
        <begin position="27"/>
        <end position="144"/>
    </location>
</feature>
<keyword evidence="7 9" id="KW-0472">Membrane</keyword>
<keyword evidence="2 9" id="KW-0813">Transport</keyword>
<evidence type="ECO:0000256" key="3">
    <source>
        <dbReference type="ARBA" id="ARBA00022475"/>
    </source>
</evidence>
<feature type="transmembrane region" description="Helical" evidence="9">
    <location>
        <begin position="21"/>
        <end position="41"/>
    </location>
</feature>
<evidence type="ECO:0000259" key="10">
    <source>
        <dbReference type="Pfam" id="PF04290"/>
    </source>
</evidence>
<dbReference type="GO" id="GO:0015740">
    <property type="term" value="P:C4-dicarboxylate transport"/>
    <property type="evidence" value="ECO:0007669"/>
    <property type="project" value="TreeGrafter"/>
</dbReference>
<dbReference type="InterPro" id="IPR007387">
    <property type="entry name" value="TRAP_DctQ"/>
</dbReference>
<evidence type="ECO:0000256" key="9">
    <source>
        <dbReference type="RuleBase" id="RU369079"/>
    </source>
</evidence>
<evidence type="ECO:0000256" key="4">
    <source>
        <dbReference type="ARBA" id="ARBA00022519"/>
    </source>
</evidence>
<keyword evidence="5 9" id="KW-0812">Transmembrane</keyword>
<evidence type="ECO:0000313" key="12">
    <source>
        <dbReference type="Proteomes" id="UP000183371"/>
    </source>
</evidence>
<keyword evidence="6 9" id="KW-1133">Transmembrane helix</keyword>